<name>A0A916SRD9_9HYPH</name>
<protein>
    <submittedName>
        <fullName evidence="6">LysR family transcriptional regulator</fullName>
    </submittedName>
</protein>
<evidence type="ECO:0000256" key="1">
    <source>
        <dbReference type="ARBA" id="ARBA00009437"/>
    </source>
</evidence>
<dbReference type="GO" id="GO:0005829">
    <property type="term" value="C:cytosol"/>
    <property type="evidence" value="ECO:0007669"/>
    <property type="project" value="TreeGrafter"/>
</dbReference>
<evidence type="ECO:0000256" key="3">
    <source>
        <dbReference type="ARBA" id="ARBA00023125"/>
    </source>
</evidence>
<comment type="similarity">
    <text evidence="1">Belongs to the LysR transcriptional regulatory family.</text>
</comment>
<sequence>MPNKQRNIARHAATMLPNAPMLPNTLKYFLEVARTGSINGASQRLNVAGSAISRQIATLEMQFETSLFERKPRGMVLTSAGEKLADYIRGALLDAEDVTSEIRGEAEKPRGTIRIAISEGLANSFMSEMVFLYRQKFPEIRFDVHVVPPPNIPVMVREGEVDIGIAFAIAAVIPVHVVRRVRVATMALMDPSHPLAAHDRLAMSDLAPYPIALSSPDTTLRKVIDLRCAAEGVSLRVAMVSSHSAGLMHFARLGGGIAFASPISARTWISDGLLVARPFREDNAFDRSLEIQTMAARRLPRLIHDFSHFLADQIGERTEI</sequence>
<dbReference type="Gene3D" id="1.10.10.10">
    <property type="entry name" value="Winged helix-like DNA-binding domain superfamily/Winged helix DNA-binding domain"/>
    <property type="match status" value="1"/>
</dbReference>
<dbReference type="InterPro" id="IPR000847">
    <property type="entry name" value="LysR_HTH_N"/>
</dbReference>
<dbReference type="PANTHER" id="PTHR30419">
    <property type="entry name" value="HTH-TYPE TRANSCRIPTIONAL REGULATOR YBHD"/>
    <property type="match status" value="1"/>
</dbReference>
<keyword evidence="3" id="KW-0238">DNA-binding</keyword>
<reference evidence="6" key="1">
    <citation type="journal article" date="2014" name="Int. J. Syst. Evol. Microbiol.">
        <title>Complete genome sequence of Corynebacterium casei LMG S-19264T (=DSM 44701T), isolated from a smear-ripened cheese.</title>
        <authorList>
            <consortium name="US DOE Joint Genome Institute (JGI-PGF)"/>
            <person name="Walter F."/>
            <person name="Albersmeier A."/>
            <person name="Kalinowski J."/>
            <person name="Ruckert C."/>
        </authorList>
    </citation>
    <scope>NUCLEOTIDE SEQUENCE</scope>
    <source>
        <strain evidence="6">CGMCC 1.15082</strain>
    </source>
</reference>
<keyword evidence="7" id="KW-1185">Reference proteome</keyword>
<evidence type="ECO:0000313" key="6">
    <source>
        <dbReference type="EMBL" id="GGB12027.1"/>
    </source>
</evidence>
<evidence type="ECO:0000256" key="2">
    <source>
        <dbReference type="ARBA" id="ARBA00023015"/>
    </source>
</evidence>
<dbReference type="Proteomes" id="UP000646478">
    <property type="component" value="Unassembled WGS sequence"/>
</dbReference>
<reference evidence="6" key="2">
    <citation type="submission" date="2020-09" db="EMBL/GenBank/DDBJ databases">
        <authorList>
            <person name="Sun Q."/>
            <person name="Zhou Y."/>
        </authorList>
    </citation>
    <scope>NUCLEOTIDE SEQUENCE</scope>
    <source>
        <strain evidence="6">CGMCC 1.15082</strain>
    </source>
</reference>
<dbReference type="AlphaFoldDB" id="A0A916SRD9"/>
<dbReference type="InterPro" id="IPR036390">
    <property type="entry name" value="WH_DNA-bd_sf"/>
</dbReference>
<dbReference type="Pfam" id="PF03466">
    <property type="entry name" value="LysR_substrate"/>
    <property type="match status" value="1"/>
</dbReference>
<dbReference type="Gene3D" id="3.40.190.290">
    <property type="match status" value="1"/>
</dbReference>
<dbReference type="InterPro" id="IPR050950">
    <property type="entry name" value="HTH-type_LysR_regulators"/>
</dbReference>
<keyword evidence="4" id="KW-0804">Transcription</keyword>
<organism evidence="6 7">
    <name type="scientific">Brucella endophytica</name>
    <dbReference type="NCBI Taxonomy" id="1963359"/>
    <lineage>
        <taxon>Bacteria</taxon>
        <taxon>Pseudomonadati</taxon>
        <taxon>Pseudomonadota</taxon>
        <taxon>Alphaproteobacteria</taxon>
        <taxon>Hyphomicrobiales</taxon>
        <taxon>Brucellaceae</taxon>
        <taxon>Brucella/Ochrobactrum group</taxon>
        <taxon>Brucella</taxon>
    </lineage>
</organism>
<gene>
    <name evidence="6" type="ORF">GCM10011491_44880</name>
</gene>
<dbReference type="PROSITE" id="PS50931">
    <property type="entry name" value="HTH_LYSR"/>
    <property type="match status" value="1"/>
</dbReference>
<evidence type="ECO:0000259" key="5">
    <source>
        <dbReference type="PROSITE" id="PS50931"/>
    </source>
</evidence>
<dbReference type="InterPro" id="IPR005119">
    <property type="entry name" value="LysR_subst-bd"/>
</dbReference>
<dbReference type="GO" id="GO:0003677">
    <property type="term" value="F:DNA binding"/>
    <property type="evidence" value="ECO:0007669"/>
    <property type="project" value="UniProtKB-KW"/>
</dbReference>
<accession>A0A916SRD9</accession>
<dbReference type="PANTHER" id="PTHR30419:SF8">
    <property type="entry name" value="NITROGEN ASSIMILATION TRANSCRIPTIONAL ACTIVATOR-RELATED"/>
    <property type="match status" value="1"/>
</dbReference>
<dbReference type="Pfam" id="PF00126">
    <property type="entry name" value="HTH_1"/>
    <property type="match status" value="1"/>
</dbReference>
<keyword evidence="2" id="KW-0805">Transcription regulation</keyword>
<evidence type="ECO:0000256" key="4">
    <source>
        <dbReference type="ARBA" id="ARBA00023163"/>
    </source>
</evidence>
<comment type="caution">
    <text evidence="6">The sequence shown here is derived from an EMBL/GenBank/DDBJ whole genome shotgun (WGS) entry which is preliminary data.</text>
</comment>
<dbReference type="FunFam" id="1.10.10.10:FF:000001">
    <property type="entry name" value="LysR family transcriptional regulator"/>
    <property type="match status" value="1"/>
</dbReference>
<dbReference type="SUPFAM" id="SSF53850">
    <property type="entry name" value="Periplasmic binding protein-like II"/>
    <property type="match status" value="1"/>
</dbReference>
<dbReference type="EMBL" id="BMHH01000037">
    <property type="protein sequence ID" value="GGB12027.1"/>
    <property type="molecule type" value="Genomic_DNA"/>
</dbReference>
<dbReference type="SUPFAM" id="SSF46785">
    <property type="entry name" value="Winged helix' DNA-binding domain"/>
    <property type="match status" value="1"/>
</dbReference>
<proteinExistence type="inferred from homology"/>
<evidence type="ECO:0000313" key="7">
    <source>
        <dbReference type="Proteomes" id="UP000646478"/>
    </source>
</evidence>
<dbReference type="InterPro" id="IPR036388">
    <property type="entry name" value="WH-like_DNA-bd_sf"/>
</dbReference>
<dbReference type="GO" id="GO:0003700">
    <property type="term" value="F:DNA-binding transcription factor activity"/>
    <property type="evidence" value="ECO:0007669"/>
    <property type="project" value="InterPro"/>
</dbReference>
<feature type="domain" description="HTH lysR-type" evidence="5">
    <location>
        <begin position="21"/>
        <end position="78"/>
    </location>
</feature>